<dbReference type="InterPro" id="IPR000674">
    <property type="entry name" value="Ald_Oxase/Xan_DH_a/b"/>
</dbReference>
<dbReference type="SUPFAM" id="SSF56003">
    <property type="entry name" value="Molybdenum cofactor-binding domain"/>
    <property type="match status" value="2"/>
</dbReference>
<dbReference type="RefSeq" id="WP_167185425.1">
    <property type="nucleotide sequence ID" value="NZ_JAAONZ010000005.1"/>
</dbReference>
<dbReference type="InterPro" id="IPR037165">
    <property type="entry name" value="AldOxase/xan_DH_Mopterin-bd_sf"/>
</dbReference>
<dbReference type="Gene3D" id="3.90.1170.50">
    <property type="entry name" value="Aldehyde oxidase/xanthine dehydrogenase, a/b hammerhead"/>
    <property type="match status" value="1"/>
</dbReference>
<dbReference type="InterPro" id="IPR008274">
    <property type="entry name" value="AldOxase/xan_DH_MoCoBD1"/>
</dbReference>
<dbReference type="InterPro" id="IPR046867">
    <property type="entry name" value="AldOxase/xan_DH_MoCoBD2"/>
</dbReference>
<protein>
    <submittedName>
        <fullName evidence="2">Xanthine dehydrogenase family protein molybdopterin-binding subunit</fullName>
    </submittedName>
</protein>
<evidence type="ECO:0000259" key="1">
    <source>
        <dbReference type="SMART" id="SM01008"/>
    </source>
</evidence>
<organism evidence="2 3">
    <name type="scientific">Pseudomaricurvus hydrocarbonicus</name>
    <dbReference type="NCBI Taxonomy" id="1470433"/>
    <lineage>
        <taxon>Bacteria</taxon>
        <taxon>Pseudomonadati</taxon>
        <taxon>Pseudomonadota</taxon>
        <taxon>Gammaproteobacteria</taxon>
        <taxon>Cellvibrionales</taxon>
        <taxon>Cellvibrionaceae</taxon>
        <taxon>Pseudomaricurvus</taxon>
    </lineage>
</organism>
<comment type="caution">
    <text evidence="2">The sequence shown here is derived from an EMBL/GenBank/DDBJ whole genome shotgun (WGS) entry which is preliminary data.</text>
</comment>
<dbReference type="AlphaFoldDB" id="A0A9E5JVU0"/>
<dbReference type="GO" id="GO:0016491">
    <property type="term" value="F:oxidoreductase activity"/>
    <property type="evidence" value="ECO:0007669"/>
    <property type="project" value="InterPro"/>
</dbReference>
<dbReference type="Pfam" id="PF20256">
    <property type="entry name" value="MoCoBD_2"/>
    <property type="match status" value="2"/>
</dbReference>
<dbReference type="PROSITE" id="PS51318">
    <property type="entry name" value="TAT"/>
    <property type="match status" value="1"/>
</dbReference>
<proteinExistence type="predicted"/>
<dbReference type="EMBL" id="JAAONZ010000005">
    <property type="protein sequence ID" value="NHO65815.1"/>
    <property type="molecule type" value="Genomic_DNA"/>
</dbReference>
<sequence length="730" mass="79565">MTVSNDRANTEQGQLPLNRRQLLKGFSGLAFMVCAGEALAVDSLSHQAELPSAALTSPWVHIDSSGTITIYNPVAEMGQGSATALPLIVAEELDADWDQVVIEYSPIDASVYGHASIAGHMMMLTVGSYAVRSYFTKLRFAGAMIRQQLLYNAARHWEVAADELTSRNSVVYHRKTQRSISYGDIARFARLEKNLPPISEVDLKPVNEFTLIGKTDVLRRDIPSKVNGSAVYAIDIELPNLHYCVIQRAPVHGNRPQSFNKSDIEAMPGVTAVVTLDHGVGIVGSSYWAVVKARRALKITWTDDALANTFHSSTIFDEYDKVAGTSSAPIKPVHHSGNVEEAQQSAAKNLIADYRTDFVYHAQMEPLNSVVRIAPDKKSVELWAGTQFASGLRDAVAKQMQLPVDNVHLYPQFLGGGFGRRSWHDFSLEAVSLAQAANVPVKLIWSREDDLQNGAYRPATLQRMQGSLDHQGKITRWQHRTIGDNPMLLAGGAKIPHYDVANQQIDFSVVPSGLRTKHWRAVAYGPNKFAIESFVDELALAASQNSYQYRRQLLGNDPRALAVLDAAVAMSPWKKGAVNGRALGLAFAENVGSLTAMVVEISLEETASSIRVHRVWCALDAGVVVQRENAITQTEGAIIQGLGSTLMESITVEKGAVEQSNFHNYSVMKMAQVPEIHVQLLESGLPPGGIGEAALPITAPAVGNAFAQLTGKRLRQLPFLPARVKTVLAS</sequence>
<dbReference type="PANTHER" id="PTHR47495">
    <property type="entry name" value="ALDEHYDE DEHYDROGENASE"/>
    <property type="match status" value="1"/>
</dbReference>
<gene>
    <name evidence="2" type="ORF">G8770_09700</name>
</gene>
<dbReference type="InterPro" id="IPR012368">
    <property type="entry name" value="OxRdtase_Mopterin-bd_su_IorB"/>
</dbReference>
<accession>A0A9E5JVU0</accession>
<name>A0A9E5JVU0_9GAMM</name>
<dbReference type="Gene3D" id="3.30.365.10">
    <property type="entry name" value="Aldehyde oxidase/xanthine dehydrogenase, molybdopterin binding domain"/>
    <property type="match status" value="4"/>
</dbReference>
<evidence type="ECO:0000313" key="2">
    <source>
        <dbReference type="EMBL" id="NHO65815.1"/>
    </source>
</evidence>
<dbReference type="SMART" id="SM01008">
    <property type="entry name" value="Ald_Xan_dh_C"/>
    <property type="match status" value="1"/>
</dbReference>
<dbReference type="InterPro" id="IPR006311">
    <property type="entry name" value="TAT_signal"/>
</dbReference>
<keyword evidence="3" id="KW-1185">Reference proteome</keyword>
<dbReference type="PIRSF" id="PIRSF036389">
    <property type="entry name" value="IOR_B"/>
    <property type="match status" value="1"/>
</dbReference>
<dbReference type="Pfam" id="PF02738">
    <property type="entry name" value="MoCoBD_1"/>
    <property type="match status" value="1"/>
</dbReference>
<dbReference type="InterPro" id="IPR052516">
    <property type="entry name" value="N-heterocyclic_Hydroxylase"/>
</dbReference>
<dbReference type="Proteomes" id="UP000787472">
    <property type="component" value="Unassembled WGS sequence"/>
</dbReference>
<evidence type="ECO:0000313" key="3">
    <source>
        <dbReference type="Proteomes" id="UP000787472"/>
    </source>
</evidence>
<feature type="domain" description="Aldehyde oxidase/xanthine dehydrogenase a/b hammerhead" evidence="1">
    <location>
        <begin position="227"/>
        <end position="305"/>
    </location>
</feature>
<dbReference type="PANTHER" id="PTHR47495:SF1">
    <property type="entry name" value="BLL3820 PROTEIN"/>
    <property type="match status" value="1"/>
</dbReference>
<reference evidence="2" key="1">
    <citation type="submission" date="2020-03" db="EMBL/GenBank/DDBJ databases">
        <authorList>
            <person name="Guo F."/>
        </authorList>
    </citation>
    <scope>NUCLEOTIDE SEQUENCE</scope>
    <source>
        <strain evidence="2">JCM 30134</strain>
    </source>
</reference>